<name>A0A4S8WA08_AURPU</name>
<accession>A0A4S8WA08</accession>
<dbReference type="Proteomes" id="UP000308014">
    <property type="component" value="Unassembled WGS sequence"/>
</dbReference>
<comment type="caution">
    <text evidence="1">The sequence shown here is derived from an EMBL/GenBank/DDBJ whole genome shotgun (WGS) entry which is preliminary data.</text>
</comment>
<evidence type="ECO:0000313" key="2">
    <source>
        <dbReference type="Proteomes" id="UP000308014"/>
    </source>
</evidence>
<dbReference type="EMBL" id="QZAJ01000032">
    <property type="protein sequence ID" value="THW21521.1"/>
    <property type="molecule type" value="Genomic_DNA"/>
</dbReference>
<organism evidence="1 2">
    <name type="scientific">Aureobasidium pullulans</name>
    <name type="common">Black yeast</name>
    <name type="synonym">Pullularia pullulans</name>
    <dbReference type="NCBI Taxonomy" id="5580"/>
    <lineage>
        <taxon>Eukaryota</taxon>
        <taxon>Fungi</taxon>
        <taxon>Dikarya</taxon>
        <taxon>Ascomycota</taxon>
        <taxon>Pezizomycotina</taxon>
        <taxon>Dothideomycetes</taxon>
        <taxon>Dothideomycetidae</taxon>
        <taxon>Dothideales</taxon>
        <taxon>Saccotheciaceae</taxon>
        <taxon>Aureobasidium</taxon>
    </lineage>
</organism>
<evidence type="ECO:0000313" key="1">
    <source>
        <dbReference type="EMBL" id="THW21521.1"/>
    </source>
</evidence>
<gene>
    <name evidence="1" type="ORF">D6D24_01669</name>
</gene>
<protein>
    <submittedName>
        <fullName evidence="1">Uncharacterized protein</fullName>
    </submittedName>
</protein>
<proteinExistence type="predicted"/>
<reference evidence="1 2" key="1">
    <citation type="submission" date="2018-10" db="EMBL/GenBank/DDBJ databases">
        <title>Fifty Aureobasidium pullulans genomes reveal a recombining polyextremotolerant generalist.</title>
        <authorList>
            <person name="Gostincar C."/>
            <person name="Turk M."/>
            <person name="Zajc J."/>
            <person name="Gunde-Cimerman N."/>
        </authorList>
    </citation>
    <scope>NUCLEOTIDE SEQUENCE [LARGE SCALE GENOMIC DNA]</scope>
    <source>
        <strain evidence="1 2">EXF-11318</strain>
    </source>
</reference>
<sequence length="102" mass="11967">MTRRHPVNTRQSWERFTWLSVSKECRKRGYYPDTDTYDEKGLLRESACPALYRTVHAYYGQHPAHYGAIDALPVLRSKYGVVTIQWATAKQHKRQQRIADSP</sequence>
<dbReference type="AlphaFoldDB" id="A0A4S8WA08"/>